<dbReference type="EMBL" id="PJQM01000712">
    <property type="protein sequence ID" value="RCI04339.1"/>
    <property type="molecule type" value="Genomic_DNA"/>
</dbReference>
<dbReference type="STRING" id="4846.A0A367KQ80"/>
<dbReference type="Pfam" id="PF15405">
    <property type="entry name" value="PH_5"/>
    <property type="match status" value="1"/>
</dbReference>
<dbReference type="SUPFAM" id="SSF48065">
    <property type="entry name" value="DBL homology domain (DH-domain)"/>
    <property type="match status" value="1"/>
</dbReference>
<dbReference type="Gene3D" id="1.20.900.10">
    <property type="entry name" value="Dbl homology (DH) domain"/>
    <property type="match status" value="1"/>
</dbReference>
<dbReference type="PANTHER" id="PTHR46572">
    <property type="entry name" value="RHO1 GDP-GTP EXCHANGE PROTEIN 1-RELATED"/>
    <property type="match status" value="1"/>
</dbReference>
<dbReference type="Pfam" id="PF00780">
    <property type="entry name" value="CNH"/>
    <property type="match status" value="1"/>
</dbReference>
<dbReference type="PROSITE" id="PS50219">
    <property type="entry name" value="CNH"/>
    <property type="match status" value="1"/>
</dbReference>
<feature type="region of interest" description="Disordered" evidence="3">
    <location>
        <begin position="60"/>
        <end position="245"/>
    </location>
</feature>
<evidence type="ECO:0000256" key="1">
    <source>
        <dbReference type="ARBA" id="ARBA00022553"/>
    </source>
</evidence>
<feature type="region of interest" description="Disordered" evidence="3">
    <location>
        <begin position="487"/>
        <end position="507"/>
    </location>
</feature>
<dbReference type="Proteomes" id="UP000253551">
    <property type="component" value="Unassembled WGS sequence"/>
</dbReference>
<feature type="compositionally biased region" description="Pro residues" evidence="3">
    <location>
        <begin position="79"/>
        <end position="88"/>
    </location>
</feature>
<feature type="region of interest" description="Disordered" evidence="3">
    <location>
        <begin position="259"/>
        <end position="285"/>
    </location>
</feature>
<dbReference type="PANTHER" id="PTHR46572:SF1">
    <property type="entry name" value="RHO1 GUANINE NUCLEOTIDE EXCHANGE FACTOR TUS1"/>
    <property type="match status" value="1"/>
</dbReference>
<feature type="domain" description="CNH" evidence="6">
    <location>
        <begin position="919"/>
        <end position="1231"/>
    </location>
</feature>
<evidence type="ECO:0000259" key="4">
    <source>
        <dbReference type="PROSITE" id="PS50003"/>
    </source>
</evidence>
<reference evidence="7 8" key="1">
    <citation type="journal article" date="2018" name="G3 (Bethesda)">
        <title>Phylogenetic and Phylogenomic Definition of Rhizopus Species.</title>
        <authorList>
            <person name="Gryganskyi A.P."/>
            <person name="Golan J."/>
            <person name="Dolatabadi S."/>
            <person name="Mondo S."/>
            <person name="Robb S."/>
            <person name="Idnurm A."/>
            <person name="Muszewska A."/>
            <person name="Steczkiewicz K."/>
            <person name="Masonjones S."/>
            <person name="Liao H.L."/>
            <person name="Gajdeczka M.T."/>
            <person name="Anike F."/>
            <person name="Vuek A."/>
            <person name="Anishchenko I.M."/>
            <person name="Voigt K."/>
            <person name="de Hoog G.S."/>
            <person name="Smith M.E."/>
            <person name="Heitman J."/>
            <person name="Vilgalys R."/>
            <person name="Stajich J.E."/>
        </authorList>
    </citation>
    <scope>NUCLEOTIDE SEQUENCE [LARGE SCALE GENOMIC DNA]</scope>
    <source>
        <strain evidence="7 8">LSU 92-RS-03</strain>
    </source>
</reference>
<dbReference type="InterPro" id="IPR001180">
    <property type="entry name" value="CNH_dom"/>
</dbReference>
<evidence type="ECO:0000259" key="5">
    <source>
        <dbReference type="PROSITE" id="PS50010"/>
    </source>
</evidence>
<dbReference type="SUPFAM" id="SSF50729">
    <property type="entry name" value="PH domain-like"/>
    <property type="match status" value="1"/>
</dbReference>
<feature type="compositionally biased region" description="Polar residues" evidence="3">
    <location>
        <begin position="493"/>
        <end position="506"/>
    </location>
</feature>
<feature type="compositionally biased region" description="Polar residues" evidence="3">
    <location>
        <begin position="107"/>
        <end position="122"/>
    </location>
</feature>
<feature type="compositionally biased region" description="Polar residues" evidence="3">
    <location>
        <begin position="148"/>
        <end position="182"/>
    </location>
</feature>
<dbReference type="PROSITE" id="PS50010">
    <property type="entry name" value="DH_2"/>
    <property type="match status" value="1"/>
</dbReference>
<proteinExistence type="predicted"/>
<evidence type="ECO:0000313" key="8">
    <source>
        <dbReference type="Proteomes" id="UP000253551"/>
    </source>
</evidence>
<dbReference type="PROSITE" id="PS50003">
    <property type="entry name" value="PH_DOMAIN"/>
    <property type="match status" value="1"/>
</dbReference>
<dbReference type="SMART" id="SM00325">
    <property type="entry name" value="RhoGEF"/>
    <property type="match status" value="1"/>
</dbReference>
<sequence length="1330" mass="152377">MSNHPPPQHGYYGTTDANEEMDDMLNSLVGSQAMSSHQTLGHYNNASYYNSNNNYYANNSRNESYTDVGSNKYYYPQDLYPPPNPYPPSQSQNPQQLPPTSHHGYSYTENSPAFPTPQQQVPISMPMPDRYPPVDRNIYPPPEYHQPPSFNHTRTTSQDTSSYHQRTPSQGTSYGHNAYQDSRPTEPYPPLGYPDRSQDYINNSYRPTFTQHPTDSLPSTPSLDRQPQQQQQPQHKRTQSSLRNNMIVTIERPRFDHLSETDLNNSDEVPFIPVSPDSSSDEEYFDKKPFEPPHTEVPHTEDTHAPDVIEPMVPMAEPTLEPTIDYVEHESEVVEPPVDIVEPNYAFVSVLSEAFIRHIKGLENVRELWCAGEYNESFYGSEAVDIIGGLLKEHVPVSYILRVASSLMTCEPPLFSPTQYSQKSIIKRTMYNSEDTYFLEEADPDGETPTGIFVPLTPCYSYGCHADTDGCYAPRCPNKKDAQNFVSDDQDEVSVSRTASTKSTASPEGGWLVSHDAWASRVDRELLLSLDKKEIARQEVLNEVIYSEEKFLSDLTILREVIVQGLESSNAIEKHRLKDFIQIVFNNFETLLENSRAMFKDFLTRAHQYDRKCVPMIGDIMVHHMAFFEQPFVEYSPHAGLAKYIAETEMKNNAEFEKFVKEVAKHERTNRLPIWHYLLSPVTRMQRYPLLIEALLKKTPEDHEDHAYLTRCYDMIRAIASKADTSAIHTKRRLAILHIRDAITFRQGELYDLQLGDQNRRLYHQGILKRRSGSVEADKTDIYAFIFDHMVLLTKQRKTATGDEYRVWRKPIPLHMLVVQNVLKNVPGGSSFQTFDSAPRYSVSNGVTLVLHHLGSRGGSVYPFFCSSAEEKQGWVKAMDDAKASLKKRHGDMDVFELRPLDDLNFRHTNSGGPPTGTTTRINCSVPFVTAQNEHKIAIGTDNGLFFKTEGQDNSVRRIVQCDSVLQLGIMEKHHILIVLTEKSLRAYPVDMLDSKSNSKGIDRLEMEIGQHVNFFQLGYCNGRDMLVYKKKKKTSSVFTALEPCCDLRDPKNEKLLIPRSSLFNSKPDYLRWFKKYKDFYIGAEACNIHFLKAKLNIVCERGFEVIDPENLTVGRDIPDSEDPQFNFVTRHPEPLKPLAMYRINDKFLLCYDKFAFYVNNRNGSLVQREPGKPPVLCEWEGTPTHIVYEHPYIIAIDPYFIEVRHVETGELVQIISGENIRLAYYNGGEKPVIHVYLEQTNARQIRQLHQRSASENDGLVENQTIERQVPSRVFSLYKKFSTRTTKHSFLPEIKTQAPLSNSRTSFGSALSNFLPKNHLSLYQMDQENN</sequence>
<keyword evidence="8" id="KW-1185">Reference proteome</keyword>
<feature type="domain" description="PH" evidence="4">
    <location>
        <begin position="761"/>
        <end position="884"/>
    </location>
</feature>
<organism evidence="7 8">
    <name type="scientific">Rhizopus stolonifer</name>
    <name type="common">Rhizopus nigricans</name>
    <dbReference type="NCBI Taxonomy" id="4846"/>
    <lineage>
        <taxon>Eukaryota</taxon>
        <taxon>Fungi</taxon>
        <taxon>Fungi incertae sedis</taxon>
        <taxon>Mucoromycota</taxon>
        <taxon>Mucoromycotina</taxon>
        <taxon>Mucoromycetes</taxon>
        <taxon>Mucorales</taxon>
        <taxon>Mucorineae</taxon>
        <taxon>Rhizopodaceae</taxon>
        <taxon>Rhizopus</taxon>
    </lineage>
</organism>
<dbReference type="SMART" id="SM00036">
    <property type="entry name" value="CNH"/>
    <property type="match status" value="1"/>
</dbReference>
<feature type="domain" description="DH" evidence="5">
    <location>
        <begin position="536"/>
        <end position="726"/>
    </location>
</feature>
<accession>A0A367KQ80</accession>
<evidence type="ECO:0000313" key="7">
    <source>
        <dbReference type="EMBL" id="RCI04339.1"/>
    </source>
</evidence>
<dbReference type="InterPro" id="IPR001849">
    <property type="entry name" value="PH_domain"/>
</dbReference>
<protein>
    <submittedName>
        <fullName evidence="7">RHO1 GDP-GTP exchange protein 2</fullName>
    </submittedName>
</protein>
<comment type="caution">
    <text evidence="7">The sequence shown here is derived from an EMBL/GenBank/DDBJ whole genome shotgun (WGS) entry which is preliminary data.</text>
</comment>
<dbReference type="Pfam" id="PF00621">
    <property type="entry name" value="RhoGEF"/>
    <property type="match status" value="1"/>
</dbReference>
<feature type="non-terminal residue" evidence="7">
    <location>
        <position position="1330"/>
    </location>
</feature>
<dbReference type="InterPro" id="IPR041675">
    <property type="entry name" value="PH_5"/>
</dbReference>
<dbReference type="CDD" id="cd00160">
    <property type="entry name" value="RhoGEF"/>
    <property type="match status" value="1"/>
</dbReference>
<feature type="compositionally biased region" description="Low complexity" evidence="3">
    <location>
        <begin position="89"/>
        <end position="99"/>
    </location>
</feature>
<dbReference type="SMART" id="SM00233">
    <property type="entry name" value="PH"/>
    <property type="match status" value="1"/>
</dbReference>
<dbReference type="InterPro" id="IPR035899">
    <property type="entry name" value="DBL_dom_sf"/>
</dbReference>
<dbReference type="GO" id="GO:0005085">
    <property type="term" value="F:guanyl-nucleotide exchange factor activity"/>
    <property type="evidence" value="ECO:0007669"/>
    <property type="project" value="UniProtKB-KW"/>
</dbReference>
<evidence type="ECO:0000256" key="3">
    <source>
        <dbReference type="SAM" id="MobiDB-lite"/>
    </source>
</evidence>
<name>A0A367KQ80_RHIST</name>
<dbReference type="InterPro" id="IPR011993">
    <property type="entry name" value="PH-like_dom_sf"/>
</dbReference>
<evidence type="ECO:0000259" key="6">
    <source>
        <dbReference type="PROSITE" id="PS50219"/>
    </source>
</evidence>
<dbReference type="Gene3D" id="2.30.29.30">
    <property type="entry name" value="Pleckstrin-homology domain (PH domain)/Phosphotyrosine-binding domain (PTB)"/>
    <property type="match status" value="1"/>
</dbReference>
<keyword evidence="2" id="KW-0344">Guanine-nucleotide releasing factor</keyword>
<dbReference type="InterPro" id="IPR000219">
    <property type="entry name" value="DH_dom"/>
</dbReference>
<feature type="compositionally biased region" description="Polar residues" evidence="3">
    <location>
        <begin position="199"/>
        <end position="225"/>
    </location>
</feature>
<evidence type="ECO:0000256" key="2">
    <source>
        <dbReference type="ARBA" id="ARBA00022658"/>
    </source>
</evidence>
<keyword evidence="1" id="KW-0597">Phosphoprotein</keyword>
<dbReference type="OrthoDB" id="2272012at2759"/>
<dbReference type="InterPro" id="IPR052233">
    <property type="entry name" value="Rho-type_GEFs"/>
</dbReference>
<gene>
    <name evidence="7" type="primary">ROM2_13</name>
    <name evidence="7" type="ORF">CU098_010496</name>
</gene>